<feature type="chain" id="PRO_5021850877" evidence="1">
    <location>
        <begin position="22"/>
        <end position="141"/>
    </location>
</feature>
<gene>
    <name evidence="2" type="ORF">EVA93_02110</name>
</gene>
<accession>A0A520N343</accession>
<dbReference type="EMBL" id="SHBF01000008">
    <property type="protein sequence ID" value="RZO27902.1"/>
    <property type="molecule type" value="Genomic_DNA"/>
</dbReference>
<evidence type="ECO:0000313" key="2">
    <source>
        <dbReference type="EMBL" id="RZO27902.1"/>
    </source>
</evidence>
<evidence type="ECO:0000313" key="3">
    <source>
        <dbReference type="Proteomes" id="UP000318710"/>
    </source>
</evidence>
<evidence type="ECO:0000256" key="1">
    <source>
        <dbReference type="SAM" id="SignalP"/>
    </source>
</evidence>
<name>A0A520N343_9GAMM</name>
<feature type="signal peptide" evidence="1">
    <location>
        <begin position="1"/>
        <end position="21"/>
    </location>
</feature>
<reference evidence="2 3" key="1">
    <citation type="submission" date="2019-02" db="EMBL/GenBank/DDBJ databases">
        <title>Prokaryotic population dynamics and viral predation in marine succession experiment using metagenomics: the confinement effect.</title>
        <authorList>
            <person name="Haro-Moreno J.M."/>
            <person name="Rodriguez-Valera F."/>
            <person name="Lopez-Perez M."/>
        </authorList>
    </citation>
    <scope>NUCLEOTIDE SEQUENCE [LARGE SCALE GENOMIC DNA]</scope>
    <source>
        <strain evidence="2">MED-G160</strain>
    </source>
</reference>
<keyword evidence="1" id="KW-0732">Signal</keyword>
<dbReference type="AlphaFoldDB" id="A0A520N343"/>
<protein>
    <submittedName>
        <fullName evidence="2">Uncharacterized protein</fullName>
    </submittedName>
</protein>
<organism evidence="2 3">
    <name type="scientific">SAR86 cluster bacterium</name>
    <dbReference type="NCBI Taxonomy" id="2030880"/>
    <lineage>
        <taxon>Bacteria</taxon>
        <taxon>Pseudomonadati</taxon>
        <taxon>Pseudomonadota</taxon>
        <taxon>Gammaproteobacteria</taxon>
        <taxon>SAR86 cluster</taxon>
    </lineage>
</organism>
<dbReference type="Proteomes" id="UP000318710">
    <property type="component" value="Unassembled WGS sequence"/>
</dbReference>
<proteinExistence type="predicted"/>
<sequence>MKLLNLTLFSFILLSFYHVQSDEVIFNEAKSDLELESPYINVIYDKDKVSEICPKYSIGCYLSKDGGYILINDEIPSNHHDVVLFGLYSDYLQHNNSGLINDVLTCDLKVNYLNENQKHELARLYSGQCDSLFRNKVLVMN</sequence>
<comment type="caution">
    <text evidence="2">The sequence shown here is derived from an EMBL/GenBank/DDBJ whole genome shotgun (WGS) entry which is preliminary data.</text>
</comment>